<dbReference type="PANTHER" id="PTHR43289:SF34">
    <property type="entry name" value="SERINE_THREONINE-PROTEIN KINASE YBDM-RELATED"/>
    <property type="match status" value="1"/>
</dbReference>
<dbReference type="PROSITE" id="PS50011">
    <property type="entry name" value="PROTEIN_KINASE_DOM"/>
    <property type="match status" value="2"/>
</dbReference>
<evidence type="ECO:0000256" key="1">
    <source>
        <dbReference type="ARBA" id="ARBA00022679"/>
    </source>
</evidence>
<dbReference type="InterPro" id="IPR005532">
    <property type="entry name" value="SUMF_dom"/>
</dbReference>
<keyword evidence="4 5" id="KW-0067">ATP-binding</keyword>
<reference evidence="8 9" key="1">
    <citation type="submission" date="2019-04" db="EMBL/GenBank/DDBJ databases">
        <authorList>
            <person name="Van Vliet M D."/>
        </authorList>
    </citation>
    <scope>NUCLEOTIDE SEQUENCE [LARGE SCALE GENOMIC DNA]</scope>
    <source>
        <strain evidence="8 9">F1</strain>
    </source>
</reference>
<proteinExistence type="predicted"/>
<dbReference type="InterPro" id="IPR000719">
    <property type="entry name" value="Prot_kinase_dom"/>
</dbReference>
<dbReference type="PROSITE" id="PS50006">
    <property type="entry name" value="FHA_DOMAIN"/>
    <property type="match status" value="1"/>
</dbReference>
<dbReference type="InterPro" id="IPR032030">
    <property type="entry name" value="YscD_cytoplasmic_dom"/>
</dbReference>
<evidence type="ECO:0000256" key="5">
    <source>
        <dbReference type="PROSITE-ProRule" id="PRU10141"/>
    </source>
</evidence>
<dbReference type="Gene3D" id="2.60.200.20">
    <property type="match status" value="1"/>
</dbReference>
<evidence type="ECO:0000259" key="7">
    <source>
        <dbReference type="PROSITE" id="PS50011"/>
    </source>
</evidence>
<sequence>MDNLKKIFIEVCDGPETGMSWEFSQETVNIGRTEDNDAILSDLTVSKAHCSIVQVEGAVQVKNVSGSNPTRVNGDQVENAELAHGDIIQLGKTVLKYTLAEELDASSESLYGEEDETHDPETAATMFIDHDSIQDQLEAVDATMETQAAEGDTQANRYTIHSKLAQSGQAMLFHGSDETSGEEVALKLFTHDISDHVSEARFQREIKILERLSHRNIVEYRGVFEVEGEWGESKRYLVMEFLKGKTLKEMIADYPKGMPWEKARDIFEQCLDGLIHAYDEHNVIHRDIKPSNIFILEDGTAKLIDFGISRMDSESTHTGGSGMMGSFDYMAPDFVLRDEPNFRGDMVSDIFSLFACFHEAITGALPYPKFGERQELEYLNRWKAGDARLSNKHIVFRVVSHLSRFFSKGLAADHKERYQTFAKVRSELGTLRNRTINHQNVEEYELLDGLGAGGFGEVYLSRKKSDKELVAVKRLYSNRPNKRFIKEASVLRQYSHPAIVKYLDYFETVSSSGSRNSILVLEYLEGETLNRAVAENKSGMDTAFTLKLFLQYLSALDFLHNAENPIIHRDIKPSNLHVPEDDPFTAKILDMGIVKDVSGTQTSGKLPGTYYYMAPEMFTTNNRGTPQTDIYALGLAFYEALTGQPAFPRLPKNDKDAIVEMVERSQGKKEYRINYGHESFKQCHDLINIVQKAIQQDPQTRYASAAAMWEDVADVLCRSFAFPAGEIDKLRSATLVQGEAADLSRFIDPGDLRPGKKGRVAKGKGKGRGVVFVLVLFLLGAAAGVGIWKRDALLALINNKFPALGKTVPVVASAPVAEPVAPADPVAEPVPVVEAVPVPEVVAEPQVVPVDEKKGLGSIFAKEVDVSDLVKDIEDEARNYPEVIDYNGLSKACEARLKTYFEIIEDERSGKPEVLKARRVFWEKQIAYVMDAVADGSTDLLAIARGQFFAALPCHALDIGTSKVDSIFASMTGNIEARMDVELPEGQGVADYLPLRKSTGFEVWKTMPNDAAGQYLRRVVGTLPFTHKAKLFPENGRLKLTSETGTVTREEVLDFVLVPNGFRQSPMGDDGFTGEEVRNPFYLSKTEVSKQVIRCFKDSLEAGERASIFPTKRFTGSGPFDEGAEDLAILFCNWLSRADGLEELYSRTESGGWALDLRRDGYRLPFDYEWEYAARFGFDFGPESGRKSWQEMAPSLDRKNELVWYYEKSEPREKDTAHAYPLGVYDMCGNVEEICMASLADQPEGQMVVDLVTRGGGSASRCSIAQVMPWSGGQIGGESIYGFRVVRPLPFHDF</sequence>
<evidence type="ECO:0000313" key="9">
    <source>
        <dbReference type="Proteomes" id="UP000366872"/>
    </source>
</evidence>
<dbReference type="GO" id="GO:0004674">
    <property type="term" value="F:protein serine/threonine kinase activity"/>
    <property type="evidence" value="ECO:0007669"/>
    <property type="project" value="TreeGrafter"/>
</dbReference>
<dbReference type="Pfam" id="PF00069">
    <property type="entry name" value="Pkinase"/>
    <property type="match status" value="2"/>
</dbReference>
<dbReference type="SUPFAM" id="SSF49879">
    <property type="entry name" value="SMAD/FHA domain"/>
    <property type="match status" value="1"/>
</dbReference>
<dbReference type="PROSITE" id="PS00107">
    <property type="entry name" value="PROTEIN_KINASE_ATP"/>
    <property type="match status" value="1"/>
</dbReference>
<gene>
    <name evidence="8" type="primary">stkP_1</name>
    <name evidence="8" type="ORF">PDESU_00485</name>
</gene>
<evidence type="ECO:0000256" key="2">
    <source>
        <dbReference type="ARBA" id="ARBA00022741"/>
    </source>
</evidence>
<accession>A0A6C2TWK0</accession>
<dbReference type="InterPro" id="IPR016187">
    <property type="entry name" value="CTDL_fold"/>
</dbReference>
<dbReference type="InterPro" id="IPR042095">
    <property type="entry name" value="SUMF_sf"/>
</dbReference>
<feature type="domain" description="FHA" evidence="6">
    <location>
        <begin position="28"/>
        <end position="77"/>
    </location>
</feature>
<keyword evidence="9" id="KW-1185">Reference proteome</keyword>
<evidence type="ECO:0000256" key="4">
    <source>
        <dbReference type="ARBA" id="ARBA00022840"/>
    </source>
</evidence>
<dbReference type="InterPro" id="IPR008984">
    <property type="entry name" value="SMAD_FHA_dom_sf"/>
</dbReference>
<feature type="domain" description="Protein kinase" evidence="7">
    <location>
        <begin position="444"/>
        <end position="716"/>
    </location>
</feature>
<dbReference type="CDD" id="cd00060">
    <property type="entry name" value="FHA"/>
    <property type="match status" value="1"/>
</dbReference>
<dbReference type="SUPFAM" id="SSF56112">
    <property type="entry name" value="Protein kinase-like (PK-like)"/>
    <property type="match status" value="2"/>
</dbReference>
<keyword evidence="2 5" id="KW-0547">Nucleotide-binding</keyword>
<dbReference type="Pfam" id="PF03781">
    <property type="entry name" value="FGE-sulfatase"/>
    <property type="match status" value="1"/>
</dbReference>
<dbReference type="Pfam" id="PF16697">
    <property type="entry name" value="Yop-YscD_cpl"/>
    <property type="match status" value="1"/>
</dbReference>
<protein>
    <submittedName>
        <fullName evidence="8">Serine/threonine-protein kinase StkP</fullName>
    </submittedName>
</protein>
<dbReference type="SMART" id="SM00240">
    <property type="entry name" value="FHA"/>
    <property type="match status" value="1"/>
</dbReference>
<feature type="domain" description="Protein kinase" evidence="7">
    <location>
        <begin position="158"/>
        <end position="441"/>
    </location>
</feature>
<keyword evidence="3 8" id="KW-0418">Kinase</keyword>
<dbReference type="InterPro" id="IPR017441">
    <property type="entry name" value="Protein_kinase_ATP_BS"/>
</dbReference>
<dbReference type="PROSITE" id="PS00108">
    <property type="entry name" value="PROTEIN_KINASE_ST"/>
    <property type="match status" value="1"/>
</dbReference>
<dbReference type="SMART" id="SM00220">
    <property type="entry name" value="S_TKc"/>
    <property type="match status" value="2"/>
</dbReference>
<dbReference type="Proteomes" id="UP000366872">
    <property type="component" value="Unassembled WGS sequence"/>
</dbReference>
<dbReference type="SUPFAM" id="SSF56436">
    <property type="entry name" value="C-type lectin-like"/>
    <property type="match status" value="1"/>
</dbReference>
<dbReference type="InterPro" id="IPR011009">
    <property type="entry name" value="Kinase-like_dom_sf"/>
</dbReference>
<evidence type="ECO:0000256" key="3">
    <source>
        <dbReference type="ARBA" id="ARBA00022777"/>
    </source>
</evidence>
<evidence type="ECO:0000259" key="6">
    <source>
        <dbReference type="PROSITE" id="PS50006"/>
    </source>
</evidence>
<organism evidence="8 9">
    <name type="scientific">Pontiella desulfatans</name>
    <dbReference type="NCBI Taxonomy" id="2750659"/>
    <lineage>
        <taxon>Bacteria</taxon>
        <taxon>Pseudomonadati</taxon>
        <taxon>Kiritimatiellota</taxon>
        <taxon>Kiritimatiellia</taxon>
        <taxon>Kiritimatiellales</taxon>
        <taxon>Pontiellaceae</taxon>
        <taxon>Pontiella</taxon>
    </lineage>
</organism>
<dbReference type="Gene3D" id="1.10.510.10">
    <property type="entry name" value="Transferase(Phosphotransferase) domain 1"/>
    <property type="match status" value="2"/>
</dbReference>
<dbReference type="GO" id="GO:0005524">
    <property type="term" value="F:ATP binding"/>
    <property type="evidence" value="ECO:0007669"/>
    <property type="project" value="UniProtKB-UniRule"/>
</dbReference>
<dbReference type="InterPro" id="IPR008271">
    <property type="entry name" value="Ser/Thr_kinase_AS"/>
</dbReference>
<dbReference type="InterPro" id="IPR000253">
    <property type="entry name" value="FHA_dom"/>
</dbReference>
<dbReference type="EMBL" id="CAAHFG010000001">
    <property type="protein sequence ID" value="VGO11937.1"/>
    <property type="molecule type" value="Genomic_DNA"/>
</dbReference>
<dbReference type="CDD" id="cd14014">
    <property type="entry name" value="STKc_PknB_like"/>
    <property type="match status" value="2"/>
</dbReference>
<evidence type="ECO:0000313" key="8">
    <source>
        <dbReference type="EMBL" id="VGO11937.1"/>
    </source>
</evidence>
<name>A0A6C2TWK0_PONDE</name>
<dbReference type="Gene3D" id="3.90.1580.10">
    <property type="entry name" value="paralog of FGE (formylglycine-generating enzyme)"/>
    <property type="match status" value="1"/>
</dbReference>
<dbReference type="PANTHER" id="PTHR43289">
    <property type="entry name" value="MITOGEN-ACTIVATED PROTEIN KINASE KINASE KINASE 20-RELATED"/>
    <property type="match status" value="1"/>
</dbReference>
<feature type="binding site" evidence="5">
    <location>
        <position position="473"/>
    </location>
    <ligand>
        <name>ATP</name>
        <dbReference type="ChEBI" id="CHEBI:30616"/>
    </ligand>
</feature>
<keyword evidence="1" id="KW-0808">Transferase</keyword>